<keyword evidence="1 3" id="KW-0689">Ribosomal protein</keyword>
<dbReference type="HAMAP" id="MF_00385">
    <property type="entry name" value="Ribosomal_bS16"/>
    <property type="match status" value="1"/>
</dbReference>
<accession>A0A2I7N8Z9</accession>
<reference evidence="5" key="1">
    <citation type="submission" date="2017-11" db="EMBL/GenBank/DDBJ databases">
        <authorList>
            <person name="Chan K.G."/>
            <person name="Lee L.S."/>
        </authorList>
    </citation>
    <scope>NUCLEOTIDE SEQUENCE [LARGE SCALE GENOMIC DNA]</scope>
    <source>
        <strain evidence="5">DSM 100970</strain>
    </source>
</reference>
<name>A0A2I7N8Z9_9NEIS</name>
<dbReference type="GO" id="GO:0006412">
    <property type="term" value="P:translation"/>
    <property type="evidence" value="ECO:0007669"/>
    <property type="project" value="UniProtKB-UniRule"/>
</dbReference>
<dbReference type="GO" id="GO:0003735">
    <property type="term" value="F:structural constituent of ribosome"/>
    <property type="evidence" value="ECO:0007669"/>
    <property type="project" value="InterPro"/>
</dbReference>
<dbReference type="PANTHER" id="PTHR12919">
    <property type="entry name" value="30S RIBOSOMAL PROTEIN S16"/>
    <property type="match status" value="1"/>
</dbReference>
<evidence type="ECO:0000256" key="2">
    <source>
        <dbReference type="ARBA" id="ARBA00023274"/>
    </source>
</evidence>
<dbReference type="RefSeq" id="WP_102952224.1">
    <property type="nucleotide sequence ID" value="NZ_CP024847.1"/>
</dbReference>
<protein>
    <recommendedName>
        <fullName evidence="3">Small ribosomal subunit protein bS16</fullName>
    </recommendedName>
</protein>
<keyword evidence="2 3" id="KW-0687">Ribonucleoprotein</keyword>
<dbReference type="KEGG" id="nba:CUN60_11740"/>
<dbReference type="AlphaFoldDB" id="A0A2I7N8Z9"/>
<dbReference type="OrthoDB" id="9807878at2"/>
<dbReference type="GO" id="GO:0005737">
    <property type="term" value="C:cytoplasm"/>
    <property type="evidence" value="ECO:0007669"/>
    <property type="project" value="UniProtKB-ARBA"/>
</dbReference>
<evidence type="ECO:0000256" key="1">
    <source>
        <dbReference type="ARBA" id="ARBA00022980"/>
    </source>
</evidence>
<dbReference type="Pfam" id="PF00886">
    <property type="entry name" value="Ribosomal_S16"/>
    <property type="match status" value="1"/>
</dbReference>
<comment type="similarity">
    <text evidence="3">Belongs to the bacterial ribosomal protein bS16 family.</text>
</comment>
<dbReference type="EMBL" id="CP024847">
    <property type="protein sequence ID" value="AUR52937.1"/>
    <property type="molecule type" value="Genomic_DNA"/>
</dbReference>
<keyword evidence="5" id="KW-1185">Reference proteome</keyword>
<sequence>MVVIRLARGGSHNRPYFSIVATDSRSRRDGRFIEKLGFYNPVPSEGVEAVRINSERVGYWTSVGAQVSPAVKKLLKNNK</sequence>
<dbReference type="InterPro" id="IPR023803">
    <property type="entry name" value="Ribosomal_bS16_dom_sf"/>
</dbReference>
<dbReference type="Gene3D" id="3.30.1320.10">
    <property type="match status" value="1"/>
</dbReference>
<dbReference type="SUPFAM" id="SSF54565">
    <property type="entry name" value="Ribosomal protein S16"/>
    <property type="match status" value="1"/>
</dbReference>
<evidence type="ECO:0000256" key="3">
    <source>
        <dbReference type="HAMAP-Rule" id="MF_00385"/>
    </source>
</evidence>
<dbReference type="GO" id="GO:0015935">
    <property type="term" value="C:small ribosomal subunit"/>
    <property type="evidence" value="ECO:0007669"/>
    <property type="project" value="TreeGrafter"/>
</dbReference>
<dbReference type="Proteomes" id="UP000236655">
    <property type="component" value="Chromosome"/>
</dbReference>
<dbReference type="InterPro" id="IPR000307">
    <property type="entry name" value="Ribosomal_bS16"/>
</dbReference>
<evidence type="ECO:0000313" key="5">
    <source>
        <dbReference type="Proteomes" id="UP000236655"/>
    </source>
</evidence>
<gene>
    <name evidence="3" type="primary">rpsP</name>
    <name evidence="4" type="ORF">CUN60_11740</name>
</gene>
<dbReference type="NCBIfam" id="TIGR00002">
    <property type="entry name" value="S16"/>
    <property type="match status" value="1"/>
</dbReference>
<evidence type="ECO:0000313" key="4">
    <source>
        <dbReference type="EMBL" id="AUR52937.1"/>
    </source>
</evidence>
<organism evidence="4 5">
    <name type="scientific">Aquella oligotrophica</name>
    <dbReference type="NCBI Taxonomy" id="2067065"/>
    <lineage>
        <taxon>Bacteria</taxon>
        <taxon>Pseudomonadati</taxon>
        <taxon>Pseudomonadota</taxon>
        <taxon>Betaproteobacteria</taxon>
        <taxon>Neisseriales</taxon>
        <taxon>Neisseriaceae</taxon>
        <taxon>Aquella</taxon>
    </lineage>
</organism>
<proteinExistence type="inferred from homology"/>
<dbReference type="PANTHER" id="PTHR12919:SF20">
    <property type="entry name" value="SMALL RIBOSOMAL SUBUNIT PROTEIN BS16M"/>
    <property type="match status" value="1"/>
</dbReference>